<evidence type="ECO:0000313" key="1">
    <source>
        <dbReference type="EMBL" id="MBS2545751.1"/>
    </source>
</evidence>
<dbReference type="Proteomes" id="UP000730482">
    <property type="component" value="Unassembled WGS sequence"/>
</dbReference>
<comment type="caution">
    <text evidence="1">The sequence shown here is derived from an EMBL/GenBank/DDBJ whole genome shotgun (WGS) entry which is preliminary data.</text>
</comment>
<sequence length="376" mass="41661">MSGDHRDLSPLDDFPFHQTSESLAHVATSDRNFYDRYYFNVHHCTGDLFMALGVGQYPNLGVTDAFAAVVHRGVHRVVRASRELGNDRGDTSVGPFRVEVLEPLNRLRVVLEPGEYELSFDLTWTASIPATREPRQFVRRHGRVWMDSVRLAQTGFWAGTLRIGEDELAVAPDTWWGSRDRSWGIRPVGEAEPAGIGGNGGVPPTFHWVYAPMQFDDFSILVIAQEDEDGVRVVEEAVKVFRDGRHAESLGRPDLELHYSPGSRDVKSAVVTFAGRAERVRVTQLLPLHMAVGSGYGLDADWRHGMYQGPDLVVQQVVLPAAEAAAKSGMFGITERLSRFDYDGPEGLRTGFGLFETLFIGAHKPSGFGDWLAVAP</sequence>
<proteinExistence type="predicted"/>
<dbReference type="RefSeq" id="WP_212007412.1">
    <property type="nucleotide sequence ID" value="NZ_JAAFYZ010000006.1"/>
</dbReference>
<reference evidence="1 2" key="1">
    <citation type="submission" date="2020-02" db="EMBL/GenBank/DDBJ databases">
        <title>Acidophilic actinobacteria isolated from forest soil.</title>
        <authorList>
            <person name="Golinska P."/>
        </authorList>
    </citation>
    <scope>NUCLEOTIDE SEQUENCE [LARGE SCALE GENOMIC DNA]</scope>
    <source>
        <strain evidence="1 2">NL8</strain>
    </source>
</reference>
<organism evidence="1 2">
    <name type="scientific">Catenulispora pinistramenti</name>
    <dbReference type="NCBI Taxonomy" id="2705254"/>
    <lineage>
        <taxon>Bacteria</taxon>
        <taxon>Bacillati</taxon>
        <taxon>Actinomycetota</taxon>
        <taxon>Actinomycetes</taxon>
        <taxon>Catenulisporales</taxon>
        <taxon>Catenulisporaceae</taxon>
        <taxon>Catenulispora</taxon>
    </lineage>
</organism>
<name>A0ABS5KK90_9ACTN</name>
<gene>
    <name evidence="1" type="ORF">KGQ19_02595</name>
</gene>
<protein>
    <submittedName>
        <fullName evidence="1">Uncharacterized protein</fullName>
    </submittedName>
</protein>
<evidence type="ECO:0000313" key="2">
    <source>
        <dbReference type="Proteomes" id="UP000730482"/>
    </source>
</evidence>
<dbReference type="EMBL" id="JAAFYZ010000006">
    <property type="protein sequence ID" value="MBS2545751.1"/>
    <property type="molecule type" value="Genomic_DNA"/>
</dbReference>
<keyword evidence="2" id="KW-1185">Reference proteome</keyword>
<accession>A0ABS5KK90</accession>